<keyword evidence="3" id="KW-1185">Reference proteome</keyword>
<evidence type="ECO:0000256" key="1">
    <source>
        <dbReference type="SAM" id="MobiDB-lite"/>
    </source>
</evidence>
<name>A0A1Q9F4L8_SYMMI</name>
<organism evidence="2 3">
    <name type="scientific">Symbiodinium microadriaticum</name>
    <name type="common">Dinoflagellate</name>
    <name type="synonym">Zooxanthella microadriatica</name>
    <dbReference type="NCBI Taxonomy" id="2951"/>
    <lineage>
        <taxon>Eukaryota</taxon>
        <taxon>Sar</taxon>
        <taxon>Alveolata</taxon>
        <taxon>Dinophyceae</taxon>
        <taxon>Suessiales</taxon>
        <taxon>Symbiodiniaceae</taxon>
        <taxon>Symbiodinium</taxon>
    </lineage>
</organism>
<proteinExistence type="predicted"/>
<gene>
    <name evidence="2" type="ORF">AK812_SmicGene1272</name>
</gene>
<dbReference type="AlphaFoldDB" id="A0A1Q9F4L8"/>
<dbReference type="EMBL" id="LSRX01000013">
    <property type="protein sequence ID" value="OLQ14630.1"/>
    <property type="molecule type" value="Genomic_DNA"/>
</dbReference>
<sequence length="594" mass="65496">MQAPRWADLKDSDGEAVEHSADSVLAEPPYLVLQQLETETAEALDALEIDELQTQQSQLSEMQALEHATAVQQLSGSSQCQPGFVLPRRVSKAADHHLEISLPSWDCASCKAGAGASVDLESTEGARRWQAFEALSGLRLQVRVTSEMEPPVEAFGPQNRELDDVGLVFPGRLRSAMEVEQHVQSVLRHAVHSIEVRDPMLQTRYSSDVPEKLVVAQAYRSSQFMPAGRTSSGMAITAAELRDSAKLLAGILHALKEKAHQPKPGCILLEAHRAFTHCQLTEDTVECLVKEACQCGFSLSDRATSNFCIAVSRQFCKLQSWFVYNINRILDVGPVLVGIEKALASWILSTCRCFFLPQKVCLQPLLLAKRWGRHFEAAPLPPPVWCLILRFLHAPRTNWHSTSLETFRHAEPGLGHMLFLPALSAGRIVSGSLLFVTSTYTRHSRLCEDLLFYGLKLHGNSASTQDLWQCLSSLADVAPHDTCPLKHMRLEVAVLIACIVTRLLSAAPVFLADFQGQADEVLAAVEILLRARGKALEAHPVESVNSQLDGQFWQEAANDNGNSVAVLVFRAMTLNPLHFLTSLSRDLREAVLVC</sequence>
<evidence type="ECO:0000313" key="3">
    <source>
        <dbReference type="Proteomes" id="UP000186817"/>
    </source>
</evidence>
<evidence type="ECO:0000313" key="2">
    <source>
        <dbReference type="EMBL" id="OLQ14630.1"/>
    </source>
</evidence>
<feature type="region of interest" description="Disordered" evidence="1">
    <location>
        <begin position="1"/>
        <end position="22"/>
    </location>
</feature>
<protein>
    <submittedName>
        <fullName evidence="2">Uncharacterized protein</fullName>
    </submittedName>
</protein>
<comment type="caution">
    <text evidence="2">The sequence shown here is derived from an EMBL/GenBank/DDBJ whole genome shotgun (WGS) entry which is preliminary data.</text>
</comment>
<dbReference type="OrthoDB" id="10273638at2759"/>
<reference evidence="2 3" key="1">
    <citation type="submission" date="2016-02" db="EMBL/GenBank/DDBJ databases">
        <title>Genome analysis of coral dinoflagellate symbionts highlights evolutionary adaptations to a symbiotic lifestyle.</title>
        <authorList>
            <person name="Aranda M."/>
            <person name="Li Y."/>
            <person name="Liew Y.J."/>
            <person name="Baumgarten S."/>
            <person name="Simakov O."/>
            <person name="Wilson M."/>
            <person name="Piel J."/>
            <person name="Ashoor H."/>
            <person name="Bougouffa S."/>
            <person name="Bajic V.B."/>
            <person name="Ryu T."/>
            <person name="Ravasi T."/>
            <person name="Bayer T."/>
            <person name="Micklem G."/>
            <person name="Kim H."/>
            <person name="Bhak J."/>
            <person name="Lajeunesse T.C."/>
            <person name="Voolstra C.R."/>
        </authorList>
    </citation>
    <scope>NUCLEOTIDE SEQUENCE [LARGE SCALE GENOMIC DNA]</scope>
    <source>
        <strain evidence="2 3">CCMP2467</strain>
    </source>
</reference>
<feature type="compositionally biased region" description="Basic and acidic residues" evidence="1">
    <location>
        <begin position="7"/>
        <end position="21"/>
    </location>
</feature>
<accession>A0A1Q9F4L8</accession>
<dbReference type="Proteomes" id="UP000186817">
    <property type="component" value="Unassembled WGS sequence"/>
</dbReference>